<evidence type="ECO:0000259" key="1">
    <source>
        <dbReference type="Pfam" id="PF07727"/>
    </source>
</evidence>
<dbReference type="InterPro" id="IPR013103">
    <property type="entry name" value="RVT_2"/>
</dbReference>
<gene>
    <name evidence="2" type="ORF">QSP1433_LOCUS12585</name>
</gene>
<organism evidence="2">
    <name type="scientific">Mucochytrium quahogii</name>
    <dbReference type="NCBI Taxonomy" id="96639"/>
    <lineage>
        <taxon>Eukaryota</taxon>
        <taxon>Sar</taxon>
        <taxon>Stramenopiles</taxon>
        <taxon>Bigyra</taxon>
        <taxon>Labyrinthulomycetes</taxon>
        <taxon>Thraustochytrida</taxon>
        <taxon>Thraustochytriidae</taxon>
        <taxon>Mucochytrium</taxon>
    </lineage>
</organism>
<reference evidence="2" key="1">
    <citation type="submission" date="2021-01" db="EMBL/GenBank/DDBJ databases">
        <authorList>
            <person name="Corre E."/>
            <person name="Pelletier E."/>
            <person name="Niang G."/>
            <person name="Scheremetjew M."/>
            <person name="Finn R."/>
            <person name="Kale V."/>
            <person name="Holt S."/>
            <person name="Cochrane G."/>
            <person name="Meng A."/>
            <person name="Brown T."/>
            <person name="Cohen L."/>
        </authorList>
    </citation>
    <scope>NUCLEOTIDE SEQUENCE</scope>
    <source>
        <strain evidence="2">NY070348D</strain>
    </source>
</reference>
<sequence>MNEEVNAWEIYANTPSHMQLRLFLSFLANMRTYNSNLRTILLDVTGAYLYARISDEENVFTRPPPGVTIPRGYVLRVLNGLYGLRSSAKRWYNHLVQERLVEKFHMTSLKNAPCILFKQHLLIFIYVDDICIGGTPNAIQELLAFLQAETIKFTQKELPATFLGLELRCQGPAFQLAQNNYCNEVIQHFAVDTNKSRTTPISEHVHLEAFDQPLNDPDYLMGIGKLMYLMQGTRPELAFPIHYLSRFNHSYGPEHLKTLRCSCMRLGICVVMCG</sequence>
<dbReference type="EMBL" id="HBHK01019875">
    <property type="protein sequence ID" value="CAD9695707.1"/>
    <property type="molecule type" value="Transcribed_RNA"/>
</dbReference>
<name>A0A7S2SCJ4_9STRA</name>
<accession>A0A7S2SCJ4</accession>
<protein>
    <recommendedName>
        <fullName evidence="1">Reverse transcriptase Ty1/copia-type domain-containing protein</fullName>
    </recommendedName>
</protein>
<dbReference type="AlphaFoldDB" id="A0A7S2SCJ4"/>
<feature type="domain" description="Reverse transcriptase Ty1/copia-type" evidence="1">
    <location>
        <begin position="41"/>
        <end position="202"/>
    </location>
</feature>
<proteinExistence type="predicted"/>
<dbReference type="Pfam" id="PF07727">
    <property type="entry name" value="RVT_2"/>
    <property type="match status" value="1"/>
</dbReference>
<evidence type="ECO:0000313" key="2">
    <source>
        <dbReference type="EMBL" id="CAD9695707.1"/>
    </source>
</evidence>